<dbReference type="PANTHER" id="PTHR35813">
    <property type="entry name" value="INNER MEMBRANE PROTEIN YBAN"/>
    <property type="match status" value="1"/>
</dbReference>
<sequence length="128" mass="14524">MVKKYSRMSRPLRIFYSVLGVGTLILGSIGLILPIMPSVPFLLVSSWCFSRSSPNFHRWLHNHRIFGPPIKKWEENRAISPFLKVVAVVSMLCCFLSFLIIVGPAFWFAVLILIIMSAVAVYIITRPS</sequence>
<feature type="transmembrane region" description="Helical" evidence="1">
    <location>
        <begin position="106"/>
        <end position="125"/>
    </location>
</feature>
<dbReference type="OrthoDB" id="9816293at2"/>
<dbReference type="PANTHER" id="PTHR35813:SF1">
    <property type="entry name" value="INNER MEMBRANE PROTEIN YBAN"/>
    <property type="match status" value="1"/>
</dbReference>
<reference evidence="2 3" key="1">
    <citation type="journal article" date="2015" name="Genome Announc.">
        <title>Complete Genome Sequence of Bartonella ancashensis Strain 20.00, Isolated from the Blood of a Patient with Verruga Peruana.</title>
        <authorList>
            <person name="Hang J."/>
            <person name="Mullins K.E."/>
            <person name="Clifford R.J."/>
            <person name="Onmus-Leone F."/>
            <person name="Yang Y."/>
            <person name="Jiang J."/>
            <person name="Leguia M."/>
            <person name="Kasper M.R."/>
            <person name="Maguina C."/>
            <person name="Lesho E.P."/>
            <person name="Jarman R.G."/>
            <person name="Richards A.L."/>
            <person name="Blazes D."/>
        </authorList>
    </citation>
    <scope>NUCLEOTIDE SEQUENCE [LARGE SCALE GENOMIC DNA]</scope>
    <source>
        <strain evidence="2 3">20.00</strain>
    </source>
</reference>
<dbReference type="GO" id="GO:0005886">
    <property type="term" value="C:plasma membrane"/>
    <property type="evidence" value="ECO:0007669"/>
    <property type="project" value="TreeGrafter"/>
</dbReference>
<feature type="transmembrane region" description="Helical" evidence="1">
    <location>
        <begin position="81"/>
        <end position="100"/>
    </location>
</feature>
<dbReference type="PIRSF" id="PIRSF016789">
    <property type="entry name" value="DUF454"/>
    <property type="match status" value="1"/>
</dbReference>
<proteinExistence type="predicted"/>
<dbReference type="InterPro" id="IPR007401">
    <property type="entry name" value="DUF454"/>
</dbReference>
<protein>
    <submittedName>
        <fullName evidence="2">Heme utilization-like protein</fullName>
    </submittedName>
</protein>
<evidence type="ECO:0000313" key="2">
    <source>
        <dbReference type="EMBL" id="ALE03344.1"/>
    </source>
</evidence>
<accession>A0A0M4LG59</accession>
<dbReference type="Pfam" id="PF04304">
    <property type="entry name" value="DUF454"/>
    <property type="match status" value="1"/>
</dbReference>
<name>A0A0M4LG59_9HYPH</name>
<dbReference type="EMBL" id="CP010401">
    <property type="protein sequence ID" value="ALE03344.1"/>
    <property type="molecule type" value="Genomic_DNA"/>
</dbReference>
<keyword evidence="1" id="KW-0472">Membrane</keyword>
<organism evidence="2 3">
    <name type="scientific">Bartonella ancashensis</name>
    <dbReference type="NCBI Taxonomy" id="1318743"/>
    <lineage>
        <taxon>Bacteria</taxon>
        <taxon>Pseudomonadati</taxon>
        <taxon>Pseudomonadota</taxon>
        <taxon>Alphaproteobacteria</taxon>
        <taxon>Hyphomicrobiales</taxon>
        <taxon>Bartonellaceae</taxon>
        <taxon>Bartonella</taxon>
    </lineage>
</organism>
<keyword evidence="3" id="KW-1185">Reference proteome</keyword>
<dbReference type="KEGG" id="banc:PU02_0530"/>
<evidence type="ECO:0000313" key="3">
    <source>
        <dbReference type="Proteomes" id="UP000057213"/>
    </source>
</evidence>
<dbReference type="Proteomes" id="UP000057213">
    <property type="component" value="Chromosome"/>
</dbReference>
<gene>
    <name evidence="2" type="ORF">PU02_0530</name>
</gene>
<keyword evidence="1" id="KW-0812">Transmembrane</keyword>
<feature type="transmembrane region" description="Helical" evidence="1">
    <location>
        <begin position="12"/>
        <end position="33"/>
    </location>
</feature>
<keyword evidence="1" id="KW-1133">Transmembrane helix</keyword>
<dbReference type="PATRIC" id="fig|1318743.3.peg.543"/>
<dbReference type="AlphaFoldDB" id="A0A0M4LG59"/>
<evidence type="ECO:0000256" key="1">
    <source>
        <dbReference type="SAM" id="Phobius"/>
    </source>
</evidence>
<dbReference type="RefSeq" id="WP_053943937.1">
    <property type="nucleotide sequence ID" value="NZ_CP010401.1"/>
</dbReference>